<comment type="caution">
    <text evidence="2">The sequence shown here is derived from an EMBL/GenBank/DDBJ whole genome shotgun (WGS) entry which is preliminary data.</text>
</comment>
<evidence type="ECO:0008006" key="4">
    <source>
        <dbReference type="Google" id="ProtNLM"/>
    </source>
</evidence>
<dbReference type="AlphaFoldDB" id="A0A235BC10"/>
<proteinExistence type="predicted"/>
<name>A0A235BC10_9BACL</name>
<dbReference type="OrthoDB" id="1716040at2"/>
<organism evidence="2 3">
    <name type="scientific">Paludifilum halophilum</name>
    <dbReference type="NCBI Taxonomy" id="1642702"/>
    <lineage>
        <taxon>Bacteria</taxon>
        <taxon>Bacillati</taxon>
        <taxon>Bacillota</taxon>
        <taxon>Bacilli</taxon>
        <taxon>Bacillales</taxon>
        <taxon>Thermoactinomycetaceae</taxon>
        <taxon>Paludifilum</taxon>
    </lineage>
</organism>
<sequence length="187" mass="20876">MDMLNRLLLLFYSLIFAVLSAVAVAFTLGAGTGRERVVTDWIGQLNHNPDVRWPVLMISIVVFIASLRLIWYSFQRKGEAPGVDRLTEIGHIRISLKTLENLAEKAARRVRGIRDLTARVRHDGNHSSIGIGLKLTVDGDTPIQALSEELQQTVKNHIEEIAGVAVNQISVYISDTVQPDRSRVRVE</sequence>
<evidence type="ECO:0000256" key="1">
    <source>
        <dbReference type="SAM" id="Phobius"/>
    </source>
</evidence>
<keyword evidence="3" id="KW-1185">Reference proteome</keyword>
<dbReference type="Proteomes" id="UP000215459">
    <property type="component" value="Unassembled WGS sequence"/>
</dbReference>
<keyword evidence="1" id="KW-1133">Transmembrane helix</keyword>
<gene>
    <name evidence="2" type="ORF">CHM34_02240</name>
</gene>
<keyword evidence="1" id="KW-0472">Membrane</keyword>
<dbReference type="EMBL" id="NOWF01000001">
    <property type="protein sequence ID" value="OYD09830.1"/>
    <property type="molecule type" value="Genomic_DNA"/>
</dbReference>
<accession>A0A235BC10</accession>
<evidence type="ECO:0000313" key="3">
    <source>
        <dbReference type="Proteomes" id="UP000215459"/>
    </source>
</evidence>
<dbReference type="RefSeq" id="WP_094262932.1">
    <property type="nucleotide sequence ID" value="NZ_NOWF01000001.1"/>
</dbReference>
<keyword evidence="1" id="KW-0812">Transmembrane</keyword>
<protein>
    <recommendedName>
        <fullName evidence="4">Alkaline shock response membrane anchor protein AmaP</fullName>
    </recommendedName>
</protein>
<dbReference type="NCBIfam" id="NF033218">
    <property type="entry name" value="anchor_AmaP"/>
    <property type="match status" value="1"/>
</dbReference>
<feature type="transmembrane region" description="Helical" evidence="1">
    <location>
        <begin position="51"/>
        <end position="71"/>
    </location>
</feature>
<evidence type="ECO:0000313" key="2">
    <source>
        <dbReference type="EMBL" id="OYD09830.1"/>
    </source>
</evidence>
<reference evidence="2 3" key="1">
    <citation type="submission" date="2017-07" db="EMBL/GenBank/DDBJ databases">
        <title>The genome sequence of Paludifilum halophilum highlights mechanisms for microbial adaptation to high salt environemnts.</title>
        <authorList>
            <person name="Belbahri L."/>
        </authorList>
    </citation>
    <scope>NUCLEOTIDE SEQUENCE [LARGE SCALE GENOMIC DNA]</scope>
    <source>
        <strain evidence="2 3">DSM 102817</strain>
    </source>
</reference>